<keyword evidence="2" id="KW-1185">Reference proteome</keyword>
<gene>
    <name evidence="1" type="ORF">SCALOS_LOCUS4615</name>
</gene>
<comment type="caution">
    <text evidence="1">The sequence shown here is derived from an EMBL/GenBank/DDBJ whole genome shotgun (WGS) entry which is preliminary data.</text>
</comment>
<evidence type="ECO:0000313" key="2">
    <source>
        <dbReference type="Proteomes" id="UP000789860"/>
    </source>
</evidence>
<dbReference type="Proteomes" id="UP000789860">
    <property type="component" value="Unassembled WGS sequence"/>
</dbReference>
<protein>
    <submittedName>
        <fullName evidence="1">5277_t:CDS:1</fullName>
    </submittedName>
</protein>
<reference evidence="1" key="1">
    <citation type="submission" date="2021-06" db="EMBL/GenBank/DDBJ databases">
        <authorList>
            <person name="Kallberg Y."/>
            <person name="Tangrot J."/>
            <person name="Rosling A."/>
        </authorList>
    </citation>
    <scope>NUCLEOTIDE SEQUENCE</scope>
    <source>
        <strain evidence="1">AU212A</strain>
    </source>
</reference>
<organism evidence="1 2">
    <name type="scientific">Scutellospora calospora</name>
    <dbReference type="NCBI Taxonomy" id="85575"/>
    <lineage>
        <taxon>Eukaryota</taxon>
        <taxon>Fungi</taxon>
        <taxon>Fungi incertae sedis</taxon>
        <taxon>Mucoromycota</taxon>
        <taxon>Glomeromycotina</taxon>
        <taxon>Glomeromycetes</taxon>
        <taxon>Diversisporales</taxon>
        <taxon>Gigasporaceae</taxon>
        <taxon>Scutellospora</taxon>
    </lineage>
</organism>
<name>A0ACA9LL50_9GLOM</name>
<evidence type="ECO:0000313" key="1">
    <source>
        <dbReference type="EMBL" id="CAG8535173.1"/>
    </source>
</evidence>
<sequence>HHPKLLNLAINIQDAMTIDLLDKDNNNEIPLNATYSYSFIQNISEINQNVRYRLQEECKSLFLRTRNNTNALYEELIMKVCKISKSDYCISSLVKDVGGWDEEEESFTTDLLEFINEDM</sequence>
<proteinExistence type="predicted"/>
<dbReference type="EMBL" id="CAJVPM010006458">
    <property type="protein sequence ID" value="CAG8535173.1"/>
    <property type="molecule type" value="Genomic_DNA"/>
</dbReference>
<feature type="non-terminal residue" evidence="1">
    <location>
        <position position="1"/>
    </location>
</feature>
<accession>A0ACA9LL50</accession>